<sequence length="686" mass="76678">MHTSQVASADRTESGGESYQLKTVDPERQVSDSVLQVHHVRLASMNFQGSHDKDSSGSGKAESLEMPNDLRLSVLDLLGDDGPNSNLEGDSLHETHVAFSVEGLGKVGMETPVHSPHRPIRDFPYGCSLSSRVTENTHSAKNFMSRQDDFGAEAMQDYMGEDDDISYHGSKLPSSLMMDSFSYFEHEKVTGKGRLQIIDKGSYSNNIVGTEYIFNNEYGNDKMWDDPITPYAKHQLPENHPDFTNPKGTWFPNLQRTTSVRSVINQPAWSSFESWYKSSGIPQFDLLGKKTRAHGSEYRSPVRRNRYCHELDCKKQESENCPIPTANFQKRKGPHEKWLFEDEDVTGSKISGLGSFCQTSGFEDSQPSSFQQWNEDLYNVDSVPEIQVDATSFSESPCGDFQAKRSPFCLEKLECCKPKNCKHSSETSFLTKTSSRSVKSTSSPVFGVGGNTRYPVRGIVCRDEIPQCERNCLNRQNELELSEPSTGKPEHHEDACDGSNCLSSENKNAGDDLDAGDSCSHFNVGKDKSQEMECLRETCFPEQAEYVSSIKILEAPDSTESDLEGQMKEDDTVSSYHKNVQTHLSQNKCEDIEESVPKERNMESMKKKNITDSSSQGMVLESFAIQLLSVHVLKEASNWGIGNKEIAGSQLKESLDLLTQGPGDDDLSFTRTLDAWIRLAIIEHNI</sequence>
<dbReference type="AlphaFoldDB" id="A0A162A4W7"/>
<dbReference type="EMBL" id="LNRQ01000005">
    <property type="protein sequence ID" value="KZM95400.1"/>
    <property type="molecule type" value="Genomic_DNA"/>
</dbReference>
<reference evidence="3" key="2">
    <citation type="submission" date="2022-03" db="EMBL/GenBank/DDBJ databases">
        <title>Draft title - Genomic analysis of global carrot germplasm unveils the trajectory of domestication and the origin of high carotenoid orange carrot.</title>
        <authorList>
            <person name="Iorizzo M."/>
            <person name="Ellison S."/>
            <person name="Senalik D."/>
            <person name="Macko-Podgorni A."/>
            <person name="Grzebelus D."/>
            <person name="Bostan H."/>
            <person name="Rolling W."/>
            <person name="Curaba J."/>
            <person name="Simon P."/>
        </authorList>
    </citation>
    <scope>NUCLEOTIDE SEQUENCE</scope>
    <source>
        <tissue evidence="3">Leaf</tissue>
    </source>
</reference>
<keyword evidence="4" id="KW-1185">Reference proteome</keyword>
<evidence type="ECO:0000313" key="2">
    <source>
        <dbReference type="EMBL" id="KZM95400.1"/>
    </source>
</evidence>
<gene>
    <name evidence="2" type="ORF">DCAR_018642</name>
    <name evidence="3" type="ORF">DCAR_0521337</name>
</gene>
<dbReference type="Proteomes" id="UP000077755">
    <property type="component" value="Chromosome 5"/>
</dbReference>
<accession>A0A162A4W7</accession>
<reference evidence="2" key="1">
    <citation type="journal article" date="2016" name="Nat. Genet.">
        <title>A high-quality carrot genome assembly provides new insights into carotenoid accumulation and asterid genome evolution.</title>
        <authorList>
            <person name="Iorizzo M."/>
            <person name="Ellison S."/>
            <person name="Senalik D."/>
            <person name="Zeng P."/>
            <person name="Satapoomin P."/>
            <person name="Huang J."/>
            <person name="Bowman M."/>
            <person name="Iovene M."/>
            <person name="Sanseverino W."/>
            <person name="Cavagnaro P."/>
            <person name="Yildiz M."/>
            <person name="Macko-Podgorni A."/>
            <person name="Moranska E."/>
            <person name="Grzebelus E."/>
            <person name="Grzebelus D."/>
            <person name="Ashrafi H."/>
            <person name="Zheng Z."/>
            <person name="Cheng S."/>
            <person name="Spooner D."/>
            <person name="Van Deynze A."/>
            <person name="Simon P."/>
        </authorList>
    </citation>
    <scope>NUCLEOTIDE SEQUENCE [LARGE SCALE GENOMIC DNA]</scope>
    <source>
        <tissue evidence="2">Leaf</tissue>
    </source>
</reference>
<dbReference type="PANTHER" id="PTHR37722:SF2">
    <property type="entry name" value="OS01G0167700 PROTEIN"/>
    <property type="match status" value="1"/>
</dbReference>
<feature type="region of interest" description="Disordered" evidence="1">
    <location>
        <begin position="1"/>
        <end position="27"/>
    </location>
</feature>
<protein>
    <submittedName>
        <fullName evidence="2">Uncharacterized protein</fullName>
    </submittedName>
</protein>
<proteinExistence type="predicted"/>
<feature type="region of interest" description="Disordered" evidence="1">
    <location>
        <begin position="45"/>
        <end position="65"/>
    </location>
</feature>
<organism evidence="2">
    <name type="scientific">Daucus carota subsp. sativus</name>
    <name type="common">Carrot</name>
    <dbReference type="NCBI Taxonomy" id="79200"/>
    <lineage>
        <taxon>Eukaryota</taxon>
        <taxon>Viridiplantae</taxon>
        <taxon>Streptophyta</taxon>
        <taxon>Embryophyta</taxon>
        <taxon>Tracheophyta</taxon>
        <taxon>Spermatophyta</taxon>
        <taxon>Magnoliopsida</taxon>
        <taxon>eudicotyledons</taxon>
        <taxon>Gunneridae</taxon>
        <taxon>Pentapetalae</taxon>
        <taxon>asterids</taxon>
        <taxon>campanulids</taxon>
        <taxon>Apiales</taxon>
        <taxon>Apiaceae</taxon>
        <taxon>Apioideae</taxon>
        <taxon>Scandiceae</taxon>
        <taxon>Daucinae</taxon>
        <taxon>Daucus</taxon>
        <taxon>Daucus sect. Daucus</taxon>
    </lineage>
</organism>
<evidence type="ECO:0000313" key="3">
    <source>
        <dbReference type="EMBL" id="WOH01950.1"/>
    </source>
</evidence>
<dbReference type="Gramene" id="KZM95400">
    <property type="protein sequence ID" value="KZM95400"/>
    <property type="gene ID" value="DCAR_018642"/>
</dbReference>
<evidence type="ECO:0000256" key="1">
    <source>
        <dbReference type="SAM" id="MobiDB-lite"/>
    </source>
</evidence>
<dbReference type="PANTHER" id="PTHR37722">
    <property type="entry name" value="OS01G0167700 PROTEIN"/>
    <property type="match status" value="1"/>
</dbReference>
<dbReference type="EMBL" id="CP093347">
    <property type="protein sequence ID" value="WOH01950.1"/>
    <property type="molecule type" value="Genomic_DNA"/>
</dbReference>
<evidence type="ECO:0000313" key="4">
    <source>
        <dbReference type="Proteomes" id="UP000077755"/>
    </source>
</evidence>
<name>A0A162A4W7_DAUCS</name>